<dbReference type="InterPro" id="IPR038765">
    <property type="entry name" value="Papain-like_cys_pep_sf"/>
</dbReference>
<accession>A0A5S6QW25</accession>
<dbReference type="PROSITE" id="PS50235">
    <property type="entry name" value="USP_3"/>
    <property type="match status" value="1"/>
</dbReference>
<protein>
    <submittedName>
        <fullName evidence="4">USP domain-containing protein</fullName>
    </submittedName>
</protein>
<proteinExistence type="predicted"/>
<feature type="domain" description="USP" evidence="2">
    <location>
        <begin position="314"/>
        <end position="634"/>
    </location>
</feature>
<dbReference type="InterPro" id="IPR028889">
    <property type="entry name" value="USP"/>
</dbReference>
<dbReference type="GO" id="GO:0004843">
    <property type="term" value="F:cysteine-type deubiquitinase activity"/>
    <property type="evidence" value="ECO:0007669"/>
    <property type="project" value="InterPro"/>
</dbReference>
<dbReference type="AlphaFoldDB" id="A0A5S6QW25"/>
<evidence type="ECO:0000259" key="2">
    <source>
        <dbReference type="PROSITE" id="PS50235"/>
    </source>
</evidence>
<sequence length="675" mass="77107">MFPKCRMKIKVVRCALQVIEKSSHVAESDEQYYSAEAISVVGNYFIHSLRSRQTIQLRFYMESARRPEVAFILLKPSKGRMTVGRSKVDDVEVEAGSILCNESPTSTGGRSFSLGKAEKRLLLKSMDVRDLVVDCALFDVDIISLRHALLLLACRQLPKRLTLYKDFETIDKFLHVKPGDPVDVPVQPDHCFRGKVRSVGQFYPTNAAVYFDVELERPSSDNRSDSRLLLSFDQLRLPSVAAQNASKAKAQCNNVPKVRERQKSASKVSTMASTTLDSIERISQDFGALDSGKVSSYVPCVRLADLSSLLGRPKGIQGSQNSCYMDAALFSMFCCTNIFDCSILRPIKRGDEKRRRIITLLSNDIVYPLRRCHYVRADHVMKFRKLLSEFVPEARGFMEEEKDPEEFLDLLFGRIFQAKPDIILSSGESSYLFQLINTEHSSTIQQKSVVTVQELLEKSFFDLNVLLSKIPTRLILQIPRYGKEKLFRAVIPSLQLDVSPILLNHPHSCWRCTRLAQLQCKECYLVKTQKLSDTFFCTKCFHEFHSSLTTDQDHAVVLLHIRDSYKVTEPIILQLASVMCIESSHYVSFVRTGHKPDAEWIFFDSMADREGEACGHNVPEVSLCVEFNRWFYPENYDQLVNQLTHNPADLPPQFDRLVSDCYLCFYYWPDGLLYS</sequence>
<dbReference type="Proteomes" id="UP000046395">
    <property type="component" value="Unassembled WGS sequence"/>
</dbReference>
<keyword evidence="3" id="KW-1185">Reference proteome</keyword>
<dbReference type="Gene3D" id="3.90.70.10">
    <property type="entry name" value="Cysteine proteinases"/>
    <property type="match status" value="1"/>
</dbReference>
<name>A0A5S6QW25_TRIMR</name>
<evidence type="ECO:0000256" key="1">
    <source>
        <dbReference type="ARBA" id="ARBA00022490"/>
    </source>
</evidence>
<dbReference type="SUPFAM" id="SSF54001">
    <property type="entry name" value="Cysteine proteinases"/>
    <property type="match status" value="1"/>
</dbReference>
<dbReference type="PANTHER" id="PTHR11830">
    <property type="entry name" value="40S RIBOSOMAL PROTEIN S3A"/>
    <property type="match status" value="1"/>
</dbReference>
<keyword evidence="1" id="KW-0963">Cytoplasm</keyword>
<evidence type="ECO:0000313" key="4">
    <source>
        <dbReference type="WBParaSite" id="TMUE_3000011313.1"/>
    </source>
</evidence>
<dbReference type="GO" id="GO:0016579">
    <property type="term" value="P:protein deubiquitination"/>
    <property type="evidence" value="ECO:0007669"/>
    <property type="project" value="InterPro"/>
</dbReference>
<evidence type="ECO:0000313" key="3">
    <source>
        <dbReference type="Proteomes" id="UP000046395"/>
    </source>
</evidence>
<dbReference type="WBParaSite" id="TMUE_3000011313.1">
    <property type="protein sequence ID" value="TMUE_3000011313.1"/>
    <property type="gene ID" value="WBGene00286350"/>
</dbReference>
<dbReference type="STRING" id="70415.A0A5S6QW25"/>
<organism evidence="3 4">
    <name type="scientific">Trichuris muris</name>
    <name type="common">Mouse whipworm</name>
    <dbReference type="NCBI Taxonomy" id="70415"/>
    <lineage>
        <taxon>Eukaryota</taxon>
        <taxon>Metazoa</taxon>
        <taxon>Ecdysozoa</taxon>
        <taxon>Nematoda</taxon>
        <taxon>Enoplea</taxon>
        <taxon>Dorylaimia</taxon>
        <taxon>Trichinellida</taxon>
        <taxon>Trichuridae</taxon>
        <taxon>Trichuris</taxon>
    </lineage>
</organism>
<reference evidence="4" key="1">
    <citation type="submission" date="2019-12" db="UniProtKB">
        <authorList>
            <consortium name="WormBaseParasite"/>
        </authorList>
    </citation>
    <scope>IDENTIFICATION</scope>
</reference>
<dbReference type="InterPro" id="IPR001394">
    <property type="entry name" value="Peptidase_C19_UCH"/>
</dbReference>
<dbReference type="Pfam" id="PF00443">
    <property type="entry name" value="UCH"/>
    <property type="match status" value="1"/>
</dbReference>